<keyword evidence="12" id="KW-0325">Glycoprotein</keyword>
<evidence type="ECO:0000256" key="12">
    <source>
        <dbReference type="ARBA" id="ARBA00023180"/>
    </source>
</evidence>
<feature type="disulfide bond" evidence="14">
    <location>
        <begin position="378"/>
        <end position="387"/>
    </location>
</feature>
<dbReference type="InterPro" id="IPR034035">
    <property type="entry name" value="Astacin-like_dom"/>
</dbReference>
<dbReference type="GO" id="GO:0004222">
    <property type="term" value="F:metalloendopeptidase activity"/>
    <property type="evidence" value="ECO:0007669"/>
    <property type="project" value="UniProtKB-UniRule"/>
</dbReference>
<keyword evidence="6 13" id="KW-0732">Signal</keyword>
<dbReference type="PANTHER" id="PTHR10127:SF793">
    <property type="entry name" value="ZINC METALLOPROTEINASE NAS-31"/>
    <property type="match status" value="1"/>
</dbReference>
<dbReference type="PRINTS" id="PR00480">
    <property type="entry name" value="ASTACIN"/>
</dbReference>
<dbReference type="Pfam" id="PF01549">
    <property type="entry name" value="ShK"/>
    <property type="match status" value="2"/>
</dbReference>
<organism evidence="21 22">
    <name type="scientific">Mesorhabditis belari</name>
    <dbReference type="NCBI Taxonomy" id="2138241"/>
    <lineage>
        <taxon>Eukaryota</taxon>
        <taxon>Metazoa</taxon>
        <taxon>Ecdysozoa</taxon>
        <taxon>Nematoda</taxon>
        <taxon>Chromadorea</taxon>
        <taxon>Rhabditida</taxon>
        <taxon>Rhabditina</taxon>
        <taxon>Rhabditomorpha</taxon>
        <taxon>Rhabditoidea</taxon>
        <taxon>Rhabditidae</taxon>
        <taxon>Mesorhabditinae</taxon>
        <taxon>Mesorhabditis</taxon>
    </lineage>
</organism>
<evidence type="ECO:0000313" key="22">
    <source>
        <dbReference type="WBParaSite" id="MBELARI_LOCUS3692"/>
    </source>
</evidence>
<evidence type="ECO:0000256" key="10">
    <source>
        <dbReference type="ARBA" id="ARBA00023145"/>
    </source>
</evidence>
<accession>A0AAF3FCR5</accession>
<keyword evidence="8 15" id="KW-0862">Zinc</keyword>
<name>A0AAF3FCR5_9BILA</name>
<dbReference type="Gene3D" id="3.40.390.10">
    <property type="entry name" value="Collagenase (Catalytic Domain)"/>
    <property type="match status" value="1"/>
</dbReference>
<keyword evidence="21" id="KW-1185">Reference proteome</keyword>
<evidence type="ECO:0000256" key="11">
    <source>
        <dbReference type="ARBA" id="ARBA00023157"/>
    </source>
</evidence>
<evidence type="ECO:0000256" key="14">
    <source>
        <dbReference type="PROSITE-ProRule" id="PRU00076"/>
    </source>
</evidence>
<dbReference type="Pfam" id="PF01400">
    <property type="entry name" value="Astacin"/>
    <property type="match status" value="1"/>
</dbReference>
<feature type="signal peptide" evidence="13 16">
    <location>
        <begin position="1"/>
        <end position="21"/>
    </location>
</feature>
<feature type="domain" description="Peptidase M12A" evidence="20">
    <location>
        <begin position="157"/>
        <end position="353"/>
    </location>
</feature>
<dbReference type="PIRSF" id="PIRSF036365">
    <property type="entry name" value="Astacin_nematoda"/>
    <property type="match status" value="1"/>
</dbReference>
<dbReference type="Gene3D" id="1.10.10.1940">
    <property type="match status" value="2"/>
</dbReference>
<comment type="cofactor">
    <cofactor evidence="15 16">
        <name>Zn(2+)</name>
        <dbReference type="ChEBI" id="CHEBI:29105"/>
    </cofactor>
    <text evidence="15 16">Binds 1 zinc ion per subunit.</text>
</comment>
<evidence type="ECO:0000256" key="7">
    <source>
        <dbReference type="ARBA" id="ARBA00022801"/>
    </source>
</evidence>
<feature type="binding site" evidence="15">
    <location>
        <position position="254"/>
    </location>
    <ligand>
        <name>Zn(2+)</name>
        <dbReference type="ChEBI" id="CHEBI:29105"/>
        <note>catalytic</note>
    </ligand>
</feature>
<feature type="binding site" evidence="15">
    <location>
        <position position="250"/>
    </location>
    <ligand>
        <name>Zn(2+)</name>
        <dbReference type="ChEBI" id="CHEBI:29105"/>
        <note>catalytic</note>
    </ligand>
</feature>
<evidence type="ECO:0000259" key="19">
    <source>
        <dbReference type="PROSITE" id="PS51670"/>
    </source>
</evidence>
<dbReference type="PANTHER" id="PTHR10127">
    <property type="entry name" value="DISCOIDIN, CUB, EGF, LAMININ , AND ZINC METALLOPROTEASE DOMAIN CONTAINING"/>
    <property type="match status" value="1"/>
</dbReference>
<evidence type="ECO:0000256" key="13">
    <source>
        <dbReference type="PIRNR" id="PIRNR036365"/>
    </source>
</evidence>
<keyword evidence="9 15" id="KW-0482">Metalloprotease</keyword>
<dbReference type="GO" id="GO:0018996">
    <property type="term" value="P:molting cycle, collagen and cuticulin-based cuticle"/>
    <property type="evidence" value="ECO:0007669"/>
    <property type="project" value="InterPro"/>
</dbReference>
<feature type="compositionally biased region" description="Basic residues" evidence="17">
    <location>
        <begin position="24"/>
        <end position="35"/>
    </location>
</feature>
<reference evidence="22" key="1">
    <citation type="submission" date="2024-02" db="UniProtKB">
        <authorList>
            <consortium name="WormBaseParasite"/>
        </authorList>
    </citation>
    <scope>IDENTIFICATION</scope>
</reference>
<feature type="disulfide bond" evidence="14">
    <location>
        <begin position="352"/>
        <end position="362"/>
    </location>
</feature>
<dbReference type="SMART" id="SM00254">
    <property type="entry name" value="ShKT"/>
    <property type="match status" value="2"/>
</dbReference>
<feature type="domain" description="ShKT" evidence="19">
    <location>
        <begin position="565"/>
        <end position="602"/>
    </location>
</feature>
<comment type="subcellular location">
    <subcellularLocation>
        <location evidence="2 13">Secreted</location>
    </subcellularLocation>
</comment>
<evidence type="ECO:0000256" key="8">
    <source>
        <dbReference type="ARBA" id="ARBA00022833"/>
    </source>
</evidence>
<proteinExistence type="predicted"/>
<evidence type="ECO:0000256" key="3">
    <source>
        <dbReference type="ARBA" id="ARBA00022525"/>
    </source>
</evidence>
<evidence type="ECO:0000256" key="17">
    <source>
        <dbReference type="SAM" id="MobiDB-lite"/>
    </source>
</evidence>
<evidence type="ECO:0000256" key="2">
    <source>
        <dbReference type="ARBA" id="ARBA00004613"/>
    </source>
</evidence>
<keyword evidence="5 15" id="KW-0479">Metal-binding</keyword>
<dbReference type="InterPro" id="IPR006026">
    <property type="entry name" value="Peptidase_Metallo"/>
</dbReference>
<evidence type="ECO:0000259" key="18">
    <source>
        <dbReference type="PROSITE" id="PS50026"/>
    </source>
</evidence>
<feature type="domain" description="EGF-like" evidence="18">
    <location>
        <begin position="348"/>
        <end position="388"/>
    </location>
</feature>
<feature type="chain" id="PRO_5041777382" description="Zinc metalloproteinase" evidence="13 16">
    <location>
        <begin position="22"/>
        <end position="649"/>
    </location>
</feature>
<keyword evidence="7 15" id="KW-0378">Hydrolase</keyword>
<dbReference type="InterPro" id="IPR017050">
    <property type="entry name" value="Metallopeptidase_nem"/>
</dbReference>
<dbReference type="GO" id="GO:0008270">
    <property type="term" value="F:zinc ion binding"/>
    <property type="evidence" value="ECO:0007669"/>
    <property type="project" value="UniProtKB-UniRule"/>
</dbReference>
<evidence type="ECO:0000256" key="1">
    <source>
        <dbReference type="ARBA" id="ARBA00002657"/>
    </source>
</evidence>
<evidence type="ECO:0000256" key="15">
    <source>
        <dbReference type="PROSITE-ProRule" id="PRU01211"/>
    </source>
</evidence>
<comment type="function">
    <text evidence="1">Metalloprotease.</text>
</comment>
<dbReference type="PROSITE" id="PS51864">
    <property type="entry name" value="ASTACIN"/>
    <property type="match status" value="1"/>
</dbReference>
<dbReference type="SUPFAM" id="SSF55486">
    <property type="entry name" value="Metalloproteases ('zincins'), catalytic domain"/>
    <property type="match status" value="1"/>
</dbReference>
<dbReference type="Proteomes" id="UP000887575">
    <property type="component" value="Unassembled WGS sequence"/>
</dbReference>
<feature type="domain" description="ShKT" evidence="19">
    <location>
        <begin position="612"/>
        <end position="648"/>
    </location>
</feature>
<evidence type="ECO:0000256" key="16">
    <source>
        <dbReference type="RuleBase" id="RU361183"/>
    </source>
</evidence>
<keyword evidence="11 14" id="KW-1015">Disulfide bond</keyword>
<evidence type="ECO:0000256" key="9">
    <source>
        <dbReference type="ARBA" id="ARBA00023049"/>
    </source>
</evidence>
<dbReference type="CDD" id="cd04280">
    <property type="entry name" value="ZnMc_astacin_like"/>
    <property type="match status" value="1"/>
</dbReference>
<keyword evidence="3 13" id="KW-0964">Secreted</keyword>
<sequence>MFLKQGLILFTLCSFMAEAWRGKGNGKGRGPRKPHNWGNMTTDQVDQFKKSLGGRTNVDRFMGALDRFNEDGVKLVQPSDEEKADMLERIKHIRKHKWSPKSQKEGDSLSEINQNAGVASSLYGGDMALIDPQVDALLGDFVDDDDESTGESRKKRQAYYTTSYPAMLWTDNTVYYYFDSSLSAAAITVSRIAIAFWQNSTCINFVEKQDAPNRIRFFMGTGCYSNIGMIKGQQDLSLGTGCEHFSVVAHELGHALGFFHEQSRHDRDTAVTIDTTSVDAAKVSNYRKETVDSNNNYGMPYDYGSVMQYDQNAFSSNGQVAMVAKVIPYQDTMGGPTVSFYDISMMNEYYQCKKKCTTGATCMNGGIRNSRNCNTCICPSGWAGTTCTERPTGCGATLTATATAQTQTFTLGTMGAAMQNVMETCNYMIKAPIGNKVEVVLKTMTGVIACTPGCPFKSIEFKAMSDHRYTGARACCSDDQGMTVVSEAHLMPVIGYERLQSTTYTFTYRYVSASTPSTVKVSQIASTAATYDASGDPIVVETKTTAKPVVLLTTTRSTAPNKTACADLNANCATWVSNGFCSSTGYTLQQKKDYCPGSCNLCTTTITSTITCTDNTNCVNWVPNGFCTSLAYTQDMKKSYCPNACKMCS</sequence>
<comment type="caution">
    <text evidence="14">Lacks conserved residue(s) required for the propagation of feature annotation.</text>
</comment>
<feature type="binding site" evidence="15">
    <location>
        <position position="260"/>
    </location>
    <ligand>
        <name>Zn(2+)</name>
        <dbReference type="ChEBI" id="CHEBI:29105"/>
        <note>catalytic</note>
    </ligand>
</feature>
<dbReference type="InterPro" id="IPR000742">
    <property type="entry name" value="EGF"/>
</dbReference>
<feature type="active site" evidence="15">
    <location>
        <position position="251"/>
    </location>
</feature>
<dbReference type="GO" id="GO:0006508">
    <property type="term" value="P:proteolysis"/>
    <property type="evidence" value="ECO:0007669"/>
    <property type="project" value="UniProtKB-KW"/>
</dbReference>
<evidence type="ECO:0000256" key="4">
    <source>
        <dbReference type="ARBA" id="ARBA00022670"/>
    </source>
</evidence>
<keyword evidence="14" id="KW-0245">EGF-like domain</keyword>
<dbReference type="SMART" id="SM00235">
    <property type="entry name" value="ZnMc"/>
    <property type="match status" value="1"/>
</dbReference>
<dbReference type="PROSITE" id="PS50026">
    <property type="entry name" value="EGF_3"/>
    <property type="match status" value="1"/>
</dbReference>
<dbReference type="PROSITE" id="PS01186">
    <property type="entry name" value="EGF_2"/>
    <property type="match status" value="1"/>
</dbReference>
<dbReference type="PROSITE" id="PS00022">
    <property type="entry name" value="EGF_1"/>
    <property type="match status" value="1"/>
</dbReference>
<protein>
    <recommendedName>
        <fullName evidence="13">Zinc metalloproteinase</fullName>
    </recommendedName>
</protein>
<dbReference type="PROSITE" id="PS51670">
    <property type="entry name" value="SHKT"/>
    <property type="match status" value="2"/>
</dbReference>
<dbReference type="InterPro" id="IPR001506">
    <property type="entry name" value="Peptidase_M12A"/>
</dbReference>
<dbReference type="AlphaFoldDB" id="A0AAF3FCR5"/>
<evidence type="ECO:0000256" key="5">
    <source>
        <dbReference type="ARBA" id="ARBA00022723"/>
    </source>
</evidence>
<evidence type="ECO:0000313" key="21">
    <source>
        <dbReference type="Proteomes" id="UP000887575"/>
    </source>
</evidence>
<dbReference type="WBParaSite" id="MBELARI_LOCUS3692">
    <property type="protein sequence ID" value="MBELARI_LOCUS3692"/>
    <property type="gene ID" value="MBELARI_LOCUS3692"/>
</dbReference>
<evidence type="ECO:0000259" key="20">
    <source>
        <dbReference type="PROSITE" id="PS51864"/>
    </source>
</evidence>
<keyword evidence="4 15" id="KW-0645">Protease</keyword>
<evidence type="ECO:0000256" key="6">
    <source>
        <dbReference type="ARBA" id="ARBA00022729"/>
    </source>
</evidence>
<keyword evidence="10" id="KW-0865">Zymogen</keyword>
<dbReference type="InterPro" id="IPR003582">
    <property type="entry name" value="ShKT_dom"/>
</dbReference>
<dbReference type="InterPro" id="IPR024079">
    <property type="entry name" value="MetalloPept_cat_dom_sf"/>
</dbReference>
<feature type="region of interest" description="Disordered" evidence="17">
    <location>
        <begin position="21"/>
        <end position="41"/>
    </location>
</feature>
<dbReference type="GO" id="GO:0005576">
    <property type="term" value="C:extracellular region"/>
    <property type="evidence" value="ECO:0007669"/>
    <property type="project" value="UniProtKB-SubCell"/>
</dbReference>